<feature type="coiled-coil region" evidence="2">
    <location>
        <begin position="788"/>
        <end position="1008"/>
    </location>
</feature>
<evidence type="ECO:0000313" key="4">
    <source>
        <dbReference type="EMBL" id="KAJ8918870.1"/>
    </source>
</evidence>
<dbReference type="GO" id="GO:0005789">
    <property type="term" value="C:endoplasmic reticulum membrane"/>
    <property type="evidence" value="ECO:0007669"/>
    <property type="project" value="TreeGrafter"/>
</dbReference>
<feature type="compositionally biased region" description="Pro residues" evidence="3">
    <location>
        <begin position="1264"/>
        <end position="1299"/>
    </location>
</feature>
<name>A0AAV8VXK4_9CUCU</name>
<feature type="region of interest" description="Disordered" evidence="3">
    <location>
        <begin position="1224"/>
        <end position="1385"/>
    </location>
</feature>
<feature type="coiled-coil region" evidence="2">
    <location>
        <begin position="1137"/>
        <end position="1217"/>
    </location>
</feature>
<evidence type="ECO:0000256" key="1">
    <source>
        <dbReference type="ARBA" id="ARBA00023054"/>
    </source>
</evidence>
<evidence type="ECO:0008006" key="6">
    <source>
        <dbReference type="Google" id="ProtNLM"/>
    </source>
</evidence>
<dbReference type="PANTHER" id="PTHR23158">
    <property type="entry name" value="MELANOMA INHIBITORY ACTIVITY-RELATED"/>
    <property type="match status" value="1"/>
</dbReference>
<feature type="compositionally biased region" description="Basic and acidic residues" evidence="3">
    <location>
        <begin position="341"/>
        <end position="353"/>
    </location>
</feature>
<feature type="compositionally biased region" description="Polar residues" evidence="3">
    <location>
        <begin position="226"/>
        <end position="236"/>
    </location>
</feature>
<dbReference type="Proteomes" id="UP001159042">
    <property type="component" value="Unassembled WGS sequence"/>
</dbReference>
<reference evidence="4 5" key="1">
    <citation type="journal article" date="2023" name="Insect Mol. Biol.">
        <title>Genome sequencing provides insights into the evolution of gene families encoding plant cell wall-degrading enzymes in longhorned beetles.</title>
        <authorList>
            <person name="Shin N.R."/>
            <person name="Okamura Y."/>
            <person name="Kirsch R."/>
            <person name="Pauchet Y."/>
        </authorList>
    </citation>
    <scope>NUCLEOTIDE SEQUENCE [LARGE SCALE GENOMIC DNA]</scope>
    <source>
        <strain evidence="4">EAD_L_NR</strain>
    </source>
</reference>
<feature type="compositionally biased region" description="Basic and acidic residues" evidence="3">
    <location>
        <begin position="212"/>
        <end position="225"/>
    </location>
</feature>
<feature type="compositionally biased region" description="Polar residues" evidence="3">
    <location>
        <begin position="303"/>
        <end position="318"/>
    </location>
</feature>
<gene>
    <name evidence="4" type="ORF">NQ315_011162</name>
</gene>
<feature type="compositionally biased region" description="Polar residues" evidence="3">
    <location>
        <begin position="642"/>
        <end position="652"/>
    </location>
</feature>
<feature type="region of interest" description="Disordered" evidence="3">
    <location>
        <begin position="329"/>
        <end position="397"/>
    </location>
</feature>
<protein>
    <recommendedName>
        <fullName evidence="6">Transport and Golgi organization protein 1</fullName>
    </recommendedName>
</protein>
<feature type="region of interest" description="Disordered" evidence="3">
    <location>
        <begin position="632"/>
        <end position="670"/>
    </location>
</feature>
<feature type="compositionally biased region" description="Basic and acidic residues" evidence="3">
    <location>
        <begin position="271"/>
        <end position="281"/>
    </location>
</feature>
<organism evidence="4 5">
    <name type="scientific">Exocentrus adspersus</name>
    <dbReference type="NCBI Taxonomy" id="1586481"/>
    <lineage>
        <taxon>Eukaryota</taxon>
        <taxon>Metazoa</taxon>
        <taxon>Ecdysozoa</taxon>
        <taxon>Arthropoda</taxon>
        <taxon>Hexapoda</taxon>
        <taxon>Insecta</taxon>
        <taxon>Pterygota</taxon>
        <taxon>Neoptera</taxon>
        <taxon>Endopterygota</taxon>
        <taxon>Coleoptera</taxon>
        <taxon>Polyphaga</taxon>
        <taxon>Cucujiformia</taxon>
        <taxon>Chrysomeloidea</taxon>
        <taxon>Cerambycidae</taxon>
        <taxon>Lamiinae</taxon>
        <taxon>Acanthocinini</taxon>
        <taxon>Exocentrus</taxon>
    </lineage>
</organism>
<feature type="region of interest" description="Disordered" evidence="3">
    <location>
        <begin position="684"/>
        <end position="704"/>
    </location>
</feature>
<comment type="caution">
    <text evidence="4">The sequence shown here is derived from an EMBL/GenBank/DDBJ whole genome shotgun (WGS) entry which is preliminary data.</text>
</comment>
<feature type="compositionally biased region" description="Low complexity" evidence="3">
    <location>
        <begin position="448"/>
        <end position="458"/>
    </location>
</feature>
<feature type="coiled-coil region" evidence="2">
    <location>
        <begin position="1049"/>
        <end position="1104"/>
    </location>
</feature>
<proteinExistence type="predicted"/>
<sequence>MDTGARSHQSQAAKVYAKATDHENPLLRAAEDYVPECAAQTVKATAAGSRVRITKTKSDSYVSEPVSLAKTLLRYSSPDPRILSFAPNVEVTIYSKEAGSETNLWGASINGKRGYVPKHLVRESKIYKKPTLLVDTELKQKPVVPKGADKNSIDPHNVKEPFEVIDGTTIFLNPQDSVNVKPSSTEAPILSTSLPPGPGNHRSNENTPSVENLKEDTLKTDKTEESLVNNVLSSFTGWMDDDPDSEEVEVEEDDDDDNEDEDDDEEESVEEDNKKAEEVAKTVDINSLHNLPAGIKISPYSLEVNQSSQQEAPETDSFSLPEVEVDSFKEAQDINTATVEVKSKGDLAAEKDNPPSTENTESTDAPEEEKVVITTDNIKIEPAPSSEIGDEPPAKINNKQTVEAVVSNSLKDAEVNSINNEQVNQETTNPVDIAPEDASKLVTDPATTEEQLLQEGTTKPFMSAEEVTDQNVPELSNVTAPSENIEGKENGEMNSVTVDELNNLELMTSEEPTNPGNSVVGSNPIAEKENLEVTTDSFIATQNIPFEENSEQENKEGMADSIKFSEVPTESADEVQESVTNQIFEASKENTPNMEEHYTEQSLFMKDVPSSIEVQEIIESDLDGNIITENEDASNKEPNIEEVNNIQENSSEGDVKSTVEELTEGTPEDSGLWSGILSYFTGSSDKPASSSDEQESAGGILGNNNLASQEHKTVVSSENYCEATSELCNTSEAEKKTSQEVVFDIFNMNFNSDFFLLLVTTAGSVIVFLFIYMALDRHKREAPLVARINKLEKELLVTLKENEVLQETSTLVVPEVESVPSGIVEQLTQSLADAQLSHQILEQKVAYLETQLESKAALEEQIENLEKELETSTEVGMELNRIISEMLDPTNGSDRLKENVEQLQRQLLEQKDTINSINKTLQEKEAENRLLRGDLERSRKATTELQTKVDEMVEKILKIEKEKDQQQNILQNEITVYQQKYNEVATKEELLNNEIQVLRVQISESQRQADIKTKEFQLLKESLDKMRSLKGDGDALKALLDSTSIKAEIQQLKTENATYAAQLQQEQAVKVGFEKKYQSVTEENRLLKEKYEQADKEKVEINSKLEVLNNYFKKRESELQEEIIRYKSIWDVKEGEAASTTERIRYMQEEIDNYKAQNETLKQEIISQEIDLKSQISMLEKKVHENWVTTRQMERRLEDARQEAAQLRNRLTLRERAINEERIHNRLQSPVEQNGELPLSPHPIDSPASPPLLYGARDHITKSPPLPGLPPFLPPPPGAPFMPPPLHGMPPFMPPPPSMFPGDHRPPPLGRMSSPPLNSRYSPDTSAFSPYERNSPSPPYDSEYGASPPPIRGYSPYNSRNDRRDYKRPTHIRSNGRNVKGMDTN</sequence>
<evidence type="ECO:0000313" key="5">
    <source>
        <dbReference type="Proteomes" id="UP001159042"/>
    </source>
</evidence>
<dbReference type="GO" id="GO:0035459">
    <property type="term" value="P:vesicle cargo loading"/>
    <property type="evidence" value="ECO:0007669"/>
    <property type="project" value="TreeGrafter"/>
</dbReference>
<feature type="compositionally biased region" description="Polar residues" evidence="3">
    <location>
        <begin position="176"/>
        <end position="194"/>
    </location>
</feature>
<dbReference type="PANTHER" id="PTHR23158:SF33">
    <property type="entry name" value="TRANSPORT AND GOLGI ORGANIZATION PROTEIN 1"/>
    <property type="match status" value="1"/>
</dbReference>
<feature type="compositionally biased region" description="Polar residues" evidence="3">
    <location>
        <begin position="469"/>
        <end position="482"/>
    </location>
</feature>
<feature type="region of interest" description="Disordered" evidence="3">
    <location>
        <begin position="418"/>
        <end position="437"/>
    </location>
</feature>
<feature type="region of interest" description="Disordered" evidence="3">
    <location>
        <begin position="302"/>
        <end position="321"/>
    </location>
</feature>
<dbReference type="EMBL" id="JANEYG010000022">
    <property type="protein sequence ID" value="KAJ8918870.1"/>
    <property type="molecule type" value="Genomic_DNA"/>
</dbReference>
<feature type="region of interest" description="Disordered" evidence="3">
    <location>
        <begin position="176"/>
        <end position="294"/>
    </location>
</feature>
<evidence type="ECO:0000256" key="3">
    <source>
        <dbReference type="SAM" id="MobiDB-lite"/>
    </source>
</evidence>
<feature type="compositionally biased region" description="Polar residues" evidence="3">
    <location>
        <begin position="418"/>
        <end position="430"/>
    </location>
</feature>
<dbReference type="GO" id="GO:0009306">
    <property type="term" value="P:protein secretion"/>
    <property type="evidence" value="ECO:0007669"/>
    <property type="project" value="TreeGrafter"/>
</dbReference>
<dbReference type="InterPro" id="IPR036028">
    <property type="entry name" value="SH3-like_dom_sf"/>
</dbReference>
<dbReference type="GO" id="GO:0070971">
    <property type="term" value="C:endoplasmic reticulum exit site"/>
    <property type="evidence" value="ECO:0007669"/>
    <property type="project" value="TreeGrafter"/>
</dbReference>
<feature type="compositionally biased region" description="Polar residues" evidence="3">
    <location>
        <begin position="1372"/>
        <end position="1385"/>
    </location>
</feature>
<keyword evidence="1 2" id="KW-0175">Coiled coil</keyword>
<accession>A0AAV8VXK4</accession>
<dbReference type="SUPFAM" id="SSF50044">
    <property type="entry name" value="SH3-domain"/>
    <property type="match status" value="1"/>
</dbReference>
<feature type="compositionally biased region" description="Acidic residues" evidence="3">
    <location>
        <begin position="239"/>
        <end position="270"/>
    </location>
</feature>
<dbReference type="GO" id="GO:0006888">
    <property type="term" value="P:endoplasmic reticulum to Golgi vesicle-mediated transport"/>
    <property type="evidence" value="ECO:0007669"/>
    <property type="project" value="TreeGrafter"/>
</dbReference>
<dbReference type="InterPro" id="IPR051500">
    <property type="entry name" value="cTAGE_MIA/OTOR"/>
</dbReference>
<dbReference type="Gene3D" id="2.30.30.40">
    <property type="entry name" value="SH3 Domains"/>
    <property type="match status" value="1"/>
</dbReference>
<feature type="compositionally biased region" description="Polar residues" evidence="3">
    <location>
        <begin position="354"/>
        <end position="363"/>
    </location>
</feature>
<feature type="compositionally biased region" description="Polar residues" evidence="3">
    <location>
        <begin position="1315"/>
        <end position="1335"/>
    </location>
</feature>
<evidence type="ECO:0000256" key="2">
    <source>
        <dbReference type="SAM" id="Coils"/>
    </source>
</evidence>
<keyword evidence="5" id="KW-1185">Reference proteome</keyword>
<feature type="region of interest" description="Disordered" evidence="3">
    <location>
        <begin position="445"/>
        <end position="495"/>
    </location>
</feature>